<proteinExistence type="predicted"/>
<name>X1ID84_9ZZZZ</name>
<reference evidence="1" key="1">
    <citation type="journal article" date="2014" name="Front. Microbiol.">
        <title>High frequency of phylogenetically diverse reductive dehalogenase-homologous genes in deep subseafloor sedimentary metagenomes.</title>
        <authorList>
            <person name="Kawai M."/>
            <person name="Futagami T."/>
            <person name="Toyoda A."/>
            <person name="Takaki Y."/>
            <person name="Nishi S."/>
            <person name="Hori S."/>
            <person name="Arai W."/>
            <person name="Tsubouchi T."/>
            <person name="Morono Y."/>
            <person name="Uchiyama I."/>
            <person name="Ito T."/>
            <person name="Fujiyama A."/>
            <person name="Inagaki F."/>
            <person name="Takami H."/>
        </authorList>
    </citation>
    <scope>NUCLEOTIDE SEQUENCE</scope>
    <source>
        <strain evidence="1">Expedition CK06-06</strain>
    </source>
</reference>
<organism evidence="1">
    <name type="scientific">marine sediment metagenome</name>
    <dbReference type="NCBI Taxonomy" id="412755"/>
    <lineage>
        <taxon>unclassified sequences</taxon>
        <taxon>metagenomes</taxon>
        <taxon>ecological metagenomes</taxon>
    </lineage>
</organism>
<evidence type="ECO:0000313" key="1">
    <source>
        <dbReference type="EMBL" id="GAH80381.1"/>
    </source>
</evidence>
<protein>
    <submittedName>
        <fullName evidence="1">Uncharacterized protein</fullName>
    </submittedName>
</protein>
<gene>
    <name evidence="1" type="ORF">S03H2_57316</name>
</gene>
<dbReference type="AlphaFoldDB" id="X1ID84"/>
<feature type="non-terminal residue" evidence="1">
    <location>
        <position position="1"/>
    </location>
</feature>
<comment type="caution">
    <text evidence="1">The sequence shown here is derived from an EMBL/GenBank/DDBJ whole genome shotgun (WGS) entry which is preliminary data.</text>
</comment>
<accession>X1ID84</accession>
<sequence>SRVLNFSDVNDRAAVGDTVPGVTQFFLRIVVAVKQTVQVIVPEFVPDRLFNLVKPDSAGDMSAKF</sequence>
<dbReference type="EMBL" id="BARU01036737">
    <property type="protein sequence ID" value="GAH80381.1"/>
    <property type="molecule type" value="Genomic_DNA"/>
</dbReference>